<proteinExistence type="predicted"/>
<name>A0ABX7JQJ1_9RHOB</name>
<evidence type="ECO:0000256" key="1">
    <source>
        <dbReference type="SAM" id="Phobius"/>
    </source>
</evidence>
<feature type="transmembrane region" description="Helical" evidence="1">
    <location>
        <begin position="6"/>
        <end position="25"/>
    </location>
</feature>
<sequence length="447" mass="48288">MLRYLAIGLGTILVVGIAVAFFIAAQHPPMRLMPAPQVFLRDGTNLFAAQPTPPADTRMEVFYATNRLPVGPASSRIYTVAPSTDLHLGVSTVRAGDAGQTWEWLYGLSTSPSAEDSERPFLNLETMREDATISGDELSPQALDWFARVDSAIGKAADPDVIIYVHGANTTVERAAGQAAQLMHFTGRNSVVVLFAWPTAENFMRYPRDLQTALGAAPQLARLVTLLSAHTRARNIDLFTYSAGGTVGSEGAAIVGRAVAAGAPAPRLGEVYHAAPDVNFRAFVADLEDYIHIARRVSAAVNLNDSALRLAQVVTRSSRAGRPDMAELTPEATDFLLDASRDNGLEVIRVRPENMDGLSTRSHTFWYDDPWVSSDVLLMLLGHLPPADRALEMGKGEVGTRYWTFPTAYPERLEDVMLGLRDNPAAAALVSNALTPETSPGPEVARP</sequence>
<dbReference type="PANTHER" id="PTHR36513:SF1">
    <property type="entry name" value="TRANSMEMBRANE PROTEIN"/>
    <property type="match status" value="1"/>
</dbReference>
<organism evidence="2 3">
    <name type="scientific">Paracoccus methylovorus</name>
    <dbReference type="NCBI Taxonomy" id="2812658"/>
    <lineage>
        <taxon>Bacteria</taxon>
        <taxon>Pseudomonadati</taxon>
        <taxon>Pseudomonadota</taxon>
        <taxon>Alphaproteobacteria</taxon>
        <taxon>Rhodobacterales</taxon>
        <taxon>Paracoccaceae</taxon>
        <taxon>Paracoccus</taxon>
    </lineage>
</organism>
<keyword evidence="1" id="KW-1133">Transmembrane helix</keyword>
<keyword evidence="1" id="KW-0472">Membrane</keyword>
<keyword evidence="2" id="KW-0614">Plasmid</keyword>
<evidence type="ECO:0000313" key="2">
    <source>
        <dbReference type="EMBL" id="QRZ16251.1"/>
    </source>
</evidence>
<dbReference type="Proteomes" id="UP000663629">
    <property type="component" value="Plasmid p2"/>
</dbReference>
<geneLocation type="plasmid" evidence="2 3">
    <name>p2</name>
</geneLocation>
<dbReference type="Pfam" id="PF05990">
    <property type="entry name" value="DUF900"/>
    <property type="match status" value="1"/>
</dbReference>
<gene>
    <name evidence="2" type="ORF">JWJ88_21025</name>
</gene>
<protein>
    <submittedName>
        <fullName evidence="2">Alpha/beta hydrolase</fullName>
    </submittedName>
</protein>
<dbReference type="GO" id="GO:0016787">
    <property type="term" value="F:hydrolase activity"/>
    <property type="evidence" value="ECO:0007669"/>
    <property type="project" value="UniProtKB-KW"/>
</dbReference>
<accession>A0ABX7JQJ1</accession>
<dbReference type="EMBL" id="CP070372">
    <property type="protein sequence ID" value="QRZ16251.1"/>
    <property type="molecule type" value="Genomic_DNA"/>
</dbReference>
<keyword evidence="1" id="KW-0812">Transmembrane</keyword>
<reference evidence="2 3" key="1">
    <citation type="submission" date="2021-02" db="EMBL/GenBank/DDBJ databases">
        <title>Paracoccus methylovroum sp.nov., a new methanol and methylamine utilizing methylotrophic denitrifer.</title>
        <authorList>
            <person name="Timsy T."/>
            <person name="Behrendt U."/>
            <person name="Ulrich A."/>
            <person name="Spanner T."/>
            <person name="Foesel B.U."/>
            <person name="Horn M.A."/>
            <person name="Kolb S."/>
        </authorList>
    </citation>
    <scope>NUCLEOTIDE SEQUENCE [LARGE SCALE GENOMIC DNA]</scope>
    <source>
        <strain evidence="2 3">H4-D09</strain>
        <plasmid evidence="2 3">p2</plasmid>
    </source>
</reference>
<keyword evidence="3" id="KW-1185">Reference proteome</keyword>
<dbReference type="InterPro" id="IPR029058">
    <property type="entry name" value="AB_hydrolase_fold"/>
</dbReference>
<evidence type="ECO:0000313" key="3">
    <source>
        <dbReference type="Proteomes" id="UP000663629"/>
    </source>
</evidence>
<dbReference type="InterPro" id="IPR010297">
    <property type="entry name" value="DUF900_hydrolase"/>
</dbReference>
<dbReference type="SUPFAM" id="SSF53474">
    <property type="entry name" value="alpha/beta-Hydrolases"/>
    <property type="match status" value="1"/>
</dbReference>
<dbReference type="PANTHER" id="PTHR36513">
    <property type="entry name" value="ABC TRANSMEMBRANE TYPE-1 DOMAIN-CONTAINING PROTEIN"/>
    <property type="match status" value="1"/>
</dbReference>
<keyword evidence="2" id="KW-0378">Hydrolase</keyword>